<evidence type="ECO:0000313" key="1">
    <source>
        <dbReference type="EMBL" id="CDT78384.1"/>
    </source>
</evidence>
<accession>A0A069AZ79</accession>
<name>A0A069AZ79_CLODI</name>
<dbReference type="EMBL" id="LK933487">
    <property type="protein sequence ID" value="CDT78384.1"/>
    <property type="molecule type" value="Genomic_DNA"/>
</dbReference>
<protein>
    <submittedName>
        <fullName evidence="1">Uncharacterized protein</fullName>
    </submittedName>
</protein>
<sequence length="75" mass="8333">MFHRHKYRTIRLRKTCCTSRNGKPASMPSARHPPVFQPLCACVGANDTLSAVPISARRLGKTFSASINPWKASCF</sequence>
<gene>
    <name evidence="1" type="ORF">BN1095_7740002</name>
</gene>
<organism evidence="1">
    <name type="scientific">Clostridioides difficile</name>
    <name type="common">Peptoclostridium difficile</name>
    <dbReference type="NCBI Taxonomy" id="1496"/>
    <lineage>
        <taxon>Bacteria</taxon>
        <taxon>Bacillati</taxon>
        <taxon>Bacillota</taxon>
        <taxon>Clostridia</taxon>
        <taxon>Peptostreptococcales</taxon>
        <taxon>Peptostreptococcaceae</taxon>
        <taxon>Clostridioides</taxon>
    </lineage>
</organism>
<proteinExistence type="predicted"/>
<dbReference type="AlphaFoldDB" id="A0A069AZ79"/>
<reference evidence="1" key="1">
    <citation type="submission" date="2014-07" db="EMBL/GenBank/DDBJ databases">
        <authorList>
            <person name="Monot Marc"/>
        </authorList>
    </citation>
    <scope>NUCLEOTIDE SEQUENCE</scope>
    <source>
        <strain evidence="1">7032989</strain>
    </source>
</reference>